<dbReference type="Proteomes" id="UP000322080">
    <property type="component" value="Unassembled WGS sequence"/>
</dbReference>
<sequence>MPVARQKADAGPRGPASRGLTRSGPATTVARPDRWENSEMIFRHVRRELPKIVDPTRFGGRLRFAQGRLGLNDFIRIKDTPLQNAGFGVPKYPMADLADMPRRVYLYWDKGFEQAPELVRICAKSWRVQNPDWEITLLDATAAQTIVDRTALPANIREAHYSDILRTRLLAQHGGVWADATLLALRPLDDWLLQIMTQTGFFAFSRETRDRIMASWFLAARKDDAVVAAIDARVQRFWNGDRPDPLPYFWYHYLVEYLHRTDRRVARAWVDMPGLNAHPMLLMFLAYKYRTDLGPHVDLIRAMPLQKLNYRIGIDTGALERDVRLIAPALADRLF</sequence>
<evidence type="ECO:0000313" key="3">
    <source>
        <dbReference type="Proteomes" id="UP000322080"/>
    </source>
</evidence>
<dbReference type="SUPFAM" id="SSF53448">
    <property type="entry name" value="Nucleotide-diphospho-sugar transferases"/>
    <property type="match status" value="1"/>
</dbReference>
<gene>
    <name evidence="2" type="ORF">FVF75_10350</name>
</gene>
<proteinExistence type="predicted"/>
<reference evidence="2 3" key="1">
    <citation type="submission" date="2019-08" db="EMBL/GenBank/DDBJ databases">
        <title>Identification of a novel species of the genus Boseongicola.</title>
        <authorList>
            <person name="Zhang X.-Q."/>
        </authorList>
    </citation>
    <scope>NUCLEOTIDE SEQUENCE [LARGE SCALE GENOMIC DNA]</scope>
    <source>
        <strain evidence="2 3">HY14</strain>
    </source>
</reference>
<accession>A0A5D0RKP8</accession>
<evidence type="ECO:0008006" key="4">
    <source>
        <dbReference type="Google" id="ProtNLM"/>
    </source>
</evidence>
<evidence type="ECO:0000256" key="1">
    <source>
        <dbReference type="SAM" id="MobiDB-lite"/>
    </source>
</evidence>
<name>A0A5D0RKP8_9RHOB</name>
<protein>
    <recommendedName>
        <fullName evidence="4">Capsular polysaccharide synthesis protein</fullName>
    </recommendedName>
</protein>
<organism evidence="2 3">
    <name type="scientific">Maritimibacter fusiformis</name>
    <dbReference type="NCBI Taxonomy" id="2603819"/>
    <lineage>
        <taxon>Bacteria</taxon>
        <taxon>Pseudomonadati</taxon>
        <taxon>Pseudomonadota</taxon>
        <taxon>Alphaproteobacteria</taxon>
        <taxon>Rhodobacterales</taxon>
        <taxon>Roseobacteraceae</taxon>
        <taxon>Maritimibacter</taxon>
    </lineage>
</organism>
<evidence type="ECO:0000313" key="2">
    <source>
        <dbReference type="EMBL" id="TYB81496.1"/>
    </source>
</evidence>
<dbReference type="PANTHER" id="PTHR32385:SF15">
    <property type="entry name" value="INOSITOL PHOSPHOCERAMIDE MANNOSYLTRANSFERASE 1"/>
    <property type="match status" value="1"/>
</dbReference>
<dbReference type="GO" id="GO:0051999">
    <property type="term" value="P:mannosyl-inositol phosphorylceramide biosynthetic process"/>
    <property type="evidence" value="ECO:0007669"/>
    <property type="project" value="TreeGrafter"/>
</dbReference>
<feature type="compositionally biased region" description="Basic and acidic residues" evidence="1">
    <location>
        <begin position="1"/>
        <end position="10"/>
    </location>
</feature>
<dbReference type="GO" id="GO:0016020">
    <property type="term" value="C:membrane"/>
    <property type="evidence" value="ECO:0007669"/>
    <property type="project" value="GOC"/>
</dbReference>
<feature type="region of interest" description="Disordered" evidence="1">
    <location>
        <begin position="1"/>
        <end position="30"/>
    </location>
</feature>
<comment type="caution">
    <text evidence="2">The sequence shown here is derived from an EMBL/GenBank/DDBJ whole genome shotgun (WGS) entry which is preliminary data.</text>
</comment>
<dbReference type="EMBL" id="VSIY01000006">
    <property type="protein sequence ID" value="TYB81496.1"/>
    <property type="molecule type" value="Genomic_DNA"/>
</dbReference>
<dbReference type="InterPro" id="IPR029044">
    <property type="entry name" value="Nucleotide-diphossugar_trans"/>
</dbReference>
<dbReference type="InterPro" id="IPR051706">
    <property type="entry name" value="Glycosyltransferase_domain"/>
</dbReference>
<dbReference type="Gene3D" id="3.90.550.20">
    <property type="match status" value="1"/>
</dbReference>
<dbReference type="Pfam" id="PF05704">
    <property type="entry name" value="Caps_synth"/>
    <property type="match status" value="1"/>
</dbReference>
<dbReference type="GO" id="GO:0000030">
    <property type="term" value="F:mannosyltransferase activity"/>
    <property type="evidence" value="ECO:0007669"/>
    <property type="project" value="TreeGrafter"/>
</dbReference>
<keyword evidence="3" id="KW-1185">Reference proteome</keyword>
<dbReference type="InterPro" id="IPR008441">
    <property type="entry name" value="AfumC-like_glycosyl_Trfase"/>
</dbReference>
<dbReference type="PANTHER" id="PTHR32385">
    <property type="entry name" value="MANNOSYL PHOSPHORYLINOSITOL CERAMIDE SYNTHASE"/>
    <property type="match status" value="1"/>
</dbReference>
<dbReference type="AlphaFoldDB" id="A0A5D0RKP8"/>